<dbReference type="Gene3D" id="3.30.2020.30">
    <property type="match status" value="1"/>
</dbReference>
<proteinExistence type="inferred from homology"/>
<dbReference type="Pfam" id="PF02668">
    <property type="entry name" value="TauD"/>
    <property type="match status" value="1"/>
</dbReference>
<evidence type="ECO:0000256" key="1">
    <source>
        <dbReference type="ARBA" id="ARBA00001954"/>
    </source>
</evidence>
<feature type="domain" description="Gamma-butyrobetaine hydroxylase-like N-terminal" evidence="8">
    <location>
        <begin position="60"/>
        <end position="128"/>
    </location>
</feature>
<dbReference type="GO" id="GO:0016706">
    <property type="term" value="F:2-oxoglutarate-dependent dioxygenase activity"/>
    <property type="evidence" value="ECO:0007669"/>
    <property type="project" value="UniProtKB-ARBA"/>
</dbReference>
<name>A0A9W8YNJ5_9PEZI</name>
<dbReference type="GO" id="GO:0046872">
    <property type="term" value="F:metal ion binding"/>
    <property type="evidence" value="ECO:0007669"/>
    <property type="project" value="UniProtKB-KW"/>
</dbReference>
<organism evidence="9 10">
    <name type="scientific">Gnomoniopsis smithogilvyi</name>
    <dbReference type="NCBI Taxonomy" id="1191159"/>
    <lineage>
        <taxon>Eukaryota</taxon>
        <taxon>Fungi</taxon>
        <taxon>Dikarya</taxon>
        <taxon>Ascomycota</taxon>
        <taxon>Pezizomycotina</taxon>
        <taxon>Sordariomycetes</taxon>
        <taxon>Sordariomycetidae</taxon>
        <taxon>Diaporthales</taxon>
        <taxon>Gnomoniaceae</taxon>
        <taxon>Gnomoniopsis</taxon>
    </lineage>
</organism>
<feature type="domain" description="TauD/TfdA-like" evidence="7">
    <location>
        <begin position="174"/>
        <end position="417"/>
    </location>
</feature>
<comment type="caution">
    <text evidence="9">The sequence shown here is derived from an EMBL/GenBank/DDBJ whole genome shotgun (WGS) entry which is preliminary data.</text>
</comment>
<gene>
    <name evidence="9" type="ORF">N0V93_006002</name>
</gene>
<accession>A0A9W8YNJ5</accession>
<evidence type="ECO:0000256" key="2">
    <source>
        <dbReference type="ARBA" id="ARBA00008654"/>
    </source>
</evidence>
<evidence type="ECO:0000256" key="3">
    <source>
        <dbReference type="ARBA" id="ARBA00022723"/>
    </source>
</evidence>
<keyword evidence="10" id="KW-1185">Reference proteome</keyword>
<evidence type="ECO:0000313" key="10">
    <source>
        <dbReference type="Proteomes" id="UP001140453"/>
    </source>
</evidence>
<dbReference type="SUPFAM" id="SSF51197">
    <property type="entry name" value="Clavaminate synthase-like"/>
    <property type="match status" value="1"/>
</dbReference>
<keyword evidence="6" id="KW-0408">Iron</keyword>
<evidence type="ECO:0000259" key="7">
    <source>
        <dbReference type="Pfam" id="PF02668"/>
    </source>
</evidence>
<dbReference type="AlphaFoldDB" id="A0A9W8YNJ5"/>
<dbReference type="OrthoDB" id="406634at2759"/>
<evidence type="ECO:0000313" key="9">
    <source>
        <dbReference type="EMBL" id="KAJ4388544.1"/>
    </source>
</evidence>
<dbReference type="InterPro" id="IPR038492">
    <property type="entry name" value="GBBH-like_N_sf"/>
</dbReference>
<evidence type="ECO:0000256" key="4">
    <source>
        <dbReference type="ARBA" id="ARBA00022964"/>
    </source>
</evidence>
<dbReference type="InterPro" id="IPR042098">
    <property type="entry name" value="TauD-like_sf"/>
</dbReference>
<dbReference type="EMBL" id="JAPEVB010000004">
    <property type="protein sequence ID" value="KAJ4388544.1"/>
    <property type="molecule type" value="Genomic_DNA"/>
</dbReference>
<keyword evidence="5" id="KW-0560">Oxidoreductase</keyword>
<evidence type="ECO:0000259" key="8">
    <source>
        <dbReference type="Pfam" id="PF06155"/>
    </source>
</evidence>
<reference evidence="9" key="1">
    <citation type="submission" date="2022-10" db="EMBL/GenBank/DDBJ databases">
        <title>Tapping the CABI collections for fungal endophytes: first genome assemblies for Collariella, Neodidymelliopsis, Ascochyta clinopodiicola, Didymella pomorum, Didymosphaeria variabile, Neocosmospora piperis and Neocucurbitaria cava.</title>
        <authorList>
            <person name="Hill R."/>
        </authorList>
    </citation>
    <scope>NUCLEOTIDE SEQUENCE</scope>
    <source>
        <strain evidence="9">IMI 355082</strain>
    </source>
</reference>
<dbReference type="GO" id="GO:0045329">
    <property type="term" value="P:carnitine biosynthetic process"/>
    <property type="evidence" value="ECO:0007669"/>
    <property type="project" value="TreeGrafter"/>
</dbReference>
<keyword evidence="4" id="KW-0223">Dioxygenase</keyword>
<comment type="similarity">
    <text evidence="2">Belongs to the gamma-BBH/TMLD family.</text>
</comment>
<dbReference type="GO" id="GO:0005739">
    <property type="term" value="C:mitochondrion"/>
    <property type="evidence" value="ECO:0007669"/>
    <property type="project" value="TreeGrafter"/>
</dbReference>
<keyword evidence="3" id="KW-0479">Metal-binding</keyword>
<evidence type="ECO:0000256" key="6">
    <source>
        <dbReference type="ARBA" id="ARBA00023004"/>
    </source>
</evidence>
<comment type="cofactor">
    <cofactor evidence="1">
        <name>Fe(2+)</name>
        <dbReference type="ChEBI" id="CHEBI:29033"/>
    </cofactor>
</comment>
<dbReference type="PANTHER" id="PTHR10696">
    <property type="entry name" value="GAMMA-BUTYROBETAINE HYDROXYLASE-RELATED"/>
    <property type="match status" value="1"/>
</dbReference>
<protein>
    <recommendedName>
        <fullName evidence="11">Gamma-butyrobetaine dioxygenase</fullName>
    </recommendedName>
</protein>
<dbReference type="InterPro" id="IPR050411">
    <property type="entry name" value="AlphaKG_dependent_hydroxylases"/>
</dbReference>
<evidence type="ECO:0008006" key="11">
    <source>
        <dbReference type="Google" id="ProtNLM"/>
    </source>
</evidence>
<dbReference type="InterPro" id="IPR003819">
    <property type="entry name" value="TauD/TfdA-like"/>
</dbReference>
<dbReference type="CDD" id="cd00250">
    <property type="entry name" value="CAS_like"/>
    <property type="match status" value="1"/>
</dbReference>
<dbReference type="Gene3D" id="3.60.130.10">
    <property type="entry name" value="Clavaminate synthase-like"/>
    <property type="match status" value="1"/>
</dbReference>
<dbReference type="Pfam" id="PF06155">
    <property type="entry name" value="GBBH-like_N"/>
    <property type="match status" value="1"/>
</dbReference>
<dbReference type="Proteomes" id="UP001140453">
    <property type="component" value="Unassembled WGS sequence"/>
</dbReference>
<sequence>MRTNRPHSRPSLGAVQVEGLFDAHLQKPQGNTQQQPLIKSKTRPKSVEELGRLVQVTPTSDGQSLDLVFEHHTFSDVSHIWSRDACPCAHCVSESSGQKNFATCDIGTSPQLQSSKILEDGSLQLVWARDFMGGDSHTSNFPLLLLQRLLVYGSLPEIFLPERYLWDRAAFEKDMEARTISYDAWMAGGESFAQSLLDLSQWGLILVKGVPETREAVKDITNKIGNLQATFYGETWDVISKPNAENVAYTNEFLCLHQDLMYNFDVPYIQLLHCMKNDCQGGDSLFSDGLRAAAELKHREPDAYMSLRTRSVNFQYSRNGHFYRHSRRVISHAEKPQLLASAIHWSPPFQGPFYGVSDLDKWHKAAKAFKDSLEAPENMLQYRLQPGDCVLFDNSRILHGRTRFDTSSGLRHLHGTYLSKQSFLSAIRREIEQGHISGVQYNYLARLAEAEQAITWYGEAVEKGGEKYTA</sequence>
<dbReference type="InterPro" id="IPR010376">
    <property type="entry name" value="GBBH-like_N"/>
</dbReference>
<dbReference type="PANTHER" id="PTHR10696:SF25">
    <property type="entry name" value="OXIDOREDUCTASE AIM17-RELATED"/>
    <property type="match status" value="1"/>
</dbReference>
<evidence type="ECO:0000256" key="5">
    <source>
        <dbReference type="ARBA" id="ARBA00023002"/>
    </source>
</evidence>